<dbReference type="EC" id="2.1.1.-" evidence="2"/>
<dbReference type="CDD" id="cd02440">
    <property type="entry name" value="AdoMet_MTases"/>
    <property type="match status" value="1"/>
</dbReference>
<dbReference type="Pfam" id="PF13649">
    <property type="entry name" value="Methyltransf_25"/>
    <property type="match status" value="1"/>
</dbReference>
<dbReference type="InterPro" id="IPR041698">
    <property type="entry name" value="Methyltransf_25"/>
</dbReference>
<dbReference type="PANTHER" id="PTHR43667">
    <property type="entry name" value="CYCLOPROPANE-FATTY-ACYL-PHOSPHOLIPID SYNTHASE"/>
    <property type="match status" value="1"/>
</dbReference>
<evidence type="ECO:0000259" key="1">
    <source>
        <dbReference type="Pfam" id="PF13649"/>
    </source>
</evidence>
<keyword evidence="2" id="KW-0489">Methyltransferase</keyword>
<accession>A0ABT9IWT9</accession>
<dbReference type="RefSeq" id="WP_305991620.1">
    <property type="nucleotide sequence ID" value="NZ_JAVAMP010000002.1"/>
</dbReference>
<feature type="domain" description="Methyltransferase" evidence="1">
    <location>
        <begin position="45"/>
        <end position="139"/>
    </location>
</feature>
<evidence type="ECO:0000313" key="2">
    <source>
        <dbReference type="EMBL" id="MDP5273718.1"/>
    </source>
</evidence>
<dbReference type="SUPFAM" id="SSF53335">
    <property type="entry name" value="S-adenosyl-L-methionine-dependent methyltransferases"/>
    <property type="match status" value="1"/>
</dbReference>
<dbReference type="Proteomes" id="UP001231941">
    <property type="component" value="Unassembled WGS sequence"/>
</dbReference>
<dbReference type="InterPro" id="IPR029063">
    <property type="entry name" value="SAM-dependent_MTases_sf"/>
</dbReference>
<comment type="caution">
    <text evidence="2">The sequence shown here is derived from an EMBL/GenBank/DDBJ whole genome shotgun (WGS) entry which is preliminary data.</text>
</comment>
<dbReference type="GO" id="GO:0008168">
    <property type="term" value="F:methyltransferase activity"/>
    <property type="evidence" value="ECO:0007669"/>
    <property type="project" value="UniProtKB-KW"/>
</dbReference>
<name>A0ABT9IWT9_9BACL</name>
<proteinExistence type="predicted"/>
<gene>
    <name evidence="2" type="ORF">Q5Y73_06360</name>
</gene>
<protein>
    <submittedName>
        <fullName evidence="2">Class I SAM-dependent methyltransferase</fullName>
        <ecNumber evidence="2">2.1.1.-</ecNumber>
    </submittedName>
</protein>
<dbReference type="EMBL" id="JAVAMP010000002">
    <property type="protein sequence ID" value="MDP5273718.1"/>
    <property type="molecule type" value="Genomic_DNA"/>
</dbReference>
<reference evidence="2 3" key="1">
    <citation type="submission" date="2023-08" db="EMBL/GenBank/DDBJ databases">
        <authorList>
            <person name="Park J.-S."/>
        </authorList>
    </citation>
    <scope>NUCLEOTIDE SEQUENCE [LARGE SCALE GENOMIC DNA]</scope>
    <source>
        <strain evidence="2 3">2205SS18-9</strain>
    </source>
</reference>
<evidence type="ECO:0000313" key="3">
    <source>
        <dbReference type="Proteomes" id="UP001231941"/>
    </source>
</evidence>
<dbReference type="InterPro" id="IPR050723">
    <property type="entry name" value="CFA/CMAS"/>
</dbReference>
<organism evidence="2 3">
    <name type="scientific">Chengkuizengella axinellae</name>
    <dbReference type="NCBI Taxonomy" id="3064388"/>
    <lineage>
        <taxon>Bacteria</taxon>
        <taxon>Bacillati</taxon>
        <taxon>Bacillota</taxon>
        <taxon>Bacilli</taxon>
        <taxon>Bacillales</taxon>
        <taxon>Paenibacillaceae</taxon>
        <taxon>Chengkuizengella</taxon>
    </lineage>
</organism>
<keyword evidence="3" id="KW-1185">Reference proteome</keyword>
<sequence>MMEKTNFSWDQFYTDRNKKIPFFENLPDENLVQYLEKGILNPGKVLELGCGPGRNALFLAGKGCKVDAIDFSKEAIEWGKERASEKNLSINFIHKSIFNINIDPLSYDIVYDSGCLHHLPPHRRISYLNLVNEALKPGGFYALTCFVYGGSLGGALFSDKDVYRNLSVRGGVGFTQEKLMHIFHEFDVIEIRKMKDVDHASLTFGHSDLWTAIFQKRVI</sequence>
<dbReference type="GO" id="GO:0032259">
    <property type="term" value="P:methylation"/>
    <property type="evidence" value="ECO:0007669"/>
    <property type="project" value="UniProtKB-KW"/>
</dbReference>
<keyword evidence="2" id="KW-0808">Transferase</keyword>
<dbReference type="Gene3D" id="3.40.50.150">
    <property type="entry name" value="Vaccinia Virus protein VP39"/>
    <property type="match status" value="1"/>
</dbReference>
<dbReference type="PANTHER" id="PTHR43667:SF2">
    <property type="entry name" value="FATTY ACID C-METHYL TRANSFERASE"/>
    <property type="match status" value="1"/>
</dbReference>